<dbReference type="EC" id="3.1.1.-" evidence="10"/>
<keyword evidence="4" id="KW-0479">Metal-binding</keyword>
<evidence type="ECO:0000256" key="2">
    <source>
        <dbReference type="ARBA" id="ARBA00022487"/>
    </source>
</evidence>
<protein>
    <recommendedName>
        <fullName evidence="10">Carboxylic ester hydrolase</fullName>
        <ecNumber evidence="10">3.1.1.-</ecNumber>
    </recommendedName>
</protein>
<evidence type="ECO:0000256" key="9">
    <source>
        <dbReference type="ARBA" id="ARBA00034075"/>
    </source>
</evidence>
<keyword evidence="3" id="KW-0858">Xylan degradation</keyword>
<evidence type="ECO:0000256" key="8">
    <source>
        <dbReference type="ARBA" id="ARBA00023157"/>
    </source>
</evidence>
<evidence type="ECO:0000256" key="4">
    <source>
        <dbReference type="ARBA" id="ARBA00022723"/>
    </source>
</evidence>
<evidence type="ECO:0000256" key="5">
    <source>
        <dbReference type="ARBA" id="ARBA00022729"/>
    </source>
</evidence>
<comment type="similarity">
    <text evidence="1 10">Belongs to the tannase family.</text>
</comment>
<comment type="caution">
    <text evidence="11">The sequence shown here is derived from an EMBL/GenBank/DDBJ whole genome shotgun (WGS) entry which is preliminary data.</text>
</comment>
<evidence type="ECO:0000256" key="6">
    <source>
        <dbReference type="ARBA" id="ARBA00022801"/>
    </source>
</evidence>
<gene>
    <name evidence="11" type="ORF">VKT23_019784</name>
</gene>
<keyword evidence="5" id="KW-0732">Signal</keyword>
<keyword evidence="12" id="KW-1185">Reference proteome</keyword>
<reference evidence="11 12" key="1">
    <citation type="submission" date="2024-01" db="EMBL/GenBank/DDBJ databases">
        <title>A draft genome for the cacao thread blight pathogen Marasmiellus scandens.</title>
        <authorList>
            <person name="Baruah I.K."/>
            <person name="Leung J."/>
            <person name="Bukari Y."/>
            <person name="Amoako-Attah I."/>
            <person name="Meinhardt L.W."/>
            <person name="Bailey B.A."/>
            <person name="Cohen S.P."/>
        </authorList>
    </citation>
    <scope>NUCLEOTIDE SEQUENCE [LARGE SCALE GENOMIC DNA]</scope>
    <source>
        <strain evidence="11 12">GH-19</strain>
    </source>
</reference>
<accession>A0ABR1INF5</accession>
<dbReference type="Proteomes" id="UP001498398">
    <property type="component" value="Unassembled WGS sequence"/>
</dbReference>
<keyword evidence="8" id="KW-1015">Disulfide bond</keyword>
<proteinExistence type="inferred from homology"/>
<evidence type="ECO:0000256" key="3">
    <source>
        <dbReference type="ARBA" id="ARBA00022651"/>
    </source>
</evidence>
<dbReference type="EMBL" id="JBANRG010000110">
    <property type="protein sequence ID" value="KAK7435214.1"/>
    <property type="molecule type" value="Genomic_DNA"/>
</dbReference>
<dbReference type="InterPro" id="IPR029058">
    <property type="entry name" value="AB_hydrolase_fold"/>
</dbReference>
<keyword evidence="7" id="KW-0106">Calcium</keyword>
<evidence type="ECO:0000313" key="11">
    <source>
        <dbReference type="EMBL" id="KAK7435214.1"/>
    </source>
</evidence>
<sequence length="553" mass="60630">MRNVSPVFPLLPLSFGVFQAVARFNFESTVNDFSLDSFNSACSSLASQISIPNATLNFSQPVIAGTNLTFPSRNTTCVTINGQAPSVTVPVDICRVALFVSTSDRSGINMEAWLPMNWTGRFLSTGNGGLAGCIQYSDMIYGSALGFATVGADNGHNGANGEPFLNNSEVLEDFVYRSIHTNVQVGKEITKEFYGTPHNKSYYFGCSTGGRQGLKSVQDFPEDFDGVIAGAAGNNWNNLMSWFDYLFTVTGNSSSPTFIPVEKWLGLIHSDIMSQCDLIDGVQDGIIEDPDLCEYNPDGLICRDGSDPSSCITAEQAQTVKRVFSPFFFDGKFAFPRVQPGGESAAWTPMLLGGDVVSFSADWFRFAVRSDPNLDPHTLGEADWELAQQLDPFNISTLKGDISAFKEHGGKLLTYHGQADGLDSPIMSEIYYRHVSSTMNLVNTDMDEFYRLFRISGMSHCSSGPGAWRIGQSFFGDVSELGGDNLSPDRNILTAMVRWVEEGIAPETILGRKFVNDSDELGVEFSRRHCRFPLRNTYDGQGDSTKPESWSCQ</sequence>
<dbReference type="SUPFAM" id="SSF53474">
    <property type="entry name" value="alpha/beta-Hydrolases"/>
    <property type="match status" value="1"/>
</dbReference>
<keyword evidence="2" id="KW-0719">Serine esterase</keyword>
<evidence type="ECO:0000256" key="10">
    <source>
        <dbReference type="RuleBase" id="RU361238"/>
    </source>
</evidence>
<dbReference type="PANTHER" id="PTHR33938:SF15">
    <property type="entry name" value="FERULOYL ESTERASE B-RELATED"/>
    <property type="match status" value="1"/>
</dbReference>
<keyword evidence="3" id="KW-0119">Carbohydrate metabolism</keyword>
<name>A0ABR1INF5_9AGAR</name>
<keyword evidence="3" id="KW-0624">Polysaccharide degradation</keyword>
<organism evidence="11 12">
    <name type="scientific">Marasmiellus scandens</name>
    <dbReference type="NCBI Taxonomy" id="2682957"/>
    <lineage>
        <taxon>Eukaryota</taxon>
        <taxon>Fungi</taxon>
        <taxon>Dikarya</taxon>
        <taxon>Basidiomycota</taxon>
        <taxon>Agaricomycotina</taxon>
        <taxon>Agaricomycetes</taxon>
        <taxon>Agaricomycetidae</taxon>
        <taxon>Agaricales</taxon>
        <taxon>Marasmiineae</taxon>
        <taxon>Omphalotaceae</taxon>
        <taxon>Marasmiellus</taxon>
    </lineage>
</organism>
<dbReference type="InterPro" id="IPR011118">
    <property type="entry name" value="Tannase/feruloyl_esterase"/>
</dbReference>
<evidence type="ECO:0000256" key="1">
    <source>
        <dbReference type="ARBA" id="ARBA00006249"/>
    </source>
</evidence>
<keyword evidence="6 10" id="KW-0378">Hydrolase</keyword>
<evidence type="ECO:0000256" key="7">
    <source>
        <dbReference type="ARBA" id="ARBA00022837"/>
    </source>
</evidence>
<evidence type="ECO:0000313" key="12">
    <source>
        <dbReference type="Proteomes" id="UP001498398"/>
    </source>
</evidence>
<dbReference type="Pfam" id="PF07519">
    <property type="entry name" value="Tannase"/>
    <property type="match status" value="1"/>
</dbReference>
<dbReference type="PANTHER" id="PTHR33938">
    <property type="entry name" value="FERULOYL ESTERASE B-RELATED"/>
    <property type="match status" value="1"/>
</dbReference>
<comment type="catalytic activity">
    <reaction evidence="9">
        <text>feruloyl-polysaccharide + H2O = ferulate + polysaccharide.</text>
        <dbReference type="EC" id="3.1.1.73"/>
    </reaction>
</comment>